<gene>
    <name evidence="1" type="ORF">DEU50_1443</name>
</gene>
<evidence type="ECO:0000313" key="2">
    <source>
        <dbReference type="Proteomes" id="UP000249422"/>
    </source>
</evidence>
<dbReference type="EMBL" id="QLLM01000044">
    <property type="protein sequence ID" value="RAI97002.1"/>
    <property type="molecule type" value="Genomic_DNA"/>
</dbReference>
<comment type="caution">
    <text evidence="1">The sequence shown here is derived from an EMBL/GenBank/DDBJ whole genome shotgun (WGS) entry which is preliminary data.</text>
</comment>
<reference evidence="1 2" key="1">
    <citation type="submission" date="2018-06" db="EMBL/GenBank/DDBJ databases">
        <title>Freshwater and sediment microbial communities from various areas in North America, analyzing microbe dynamics in response to fracking.</title>
        <authorList>
            <person name="Lamendella R."/>
        </authorList>
    </citation>
    <scope>NUCLEOTIDE SEQUENCE [LARGE SCALE GENOMIC DNA]</scope>
    <source>
        <strain evidence="1 2">17</strain>
    </source>
</reference>
<organism evidence="1 2">
    <name type="scientific">Aeromonas salmonicida</name>
    <dbReference type="NCBI Taxonomy" id="645"/>
    <lineage>
        <taxon>Bacteria</taxon>
        <taxon>Pseudomonadati</taxon>
        <taxon>Pseudomonadota</taxon>
        <taxon>Gammaproteobacteria</taxon>
        <taxon>Aeromonadales</taxon>
        <taxon>Aeromonadaceae</taxon>
        <taxon>Aeromonas</taxon>
    </lineage>
</organism>
<protein>
    <submittedName>
        <fullName evidence="1">Uncharacterized protein</fullName>
    </submittedName>
</protein>
<dbReference type="AlphaFoldDB" id="A0AAX1PBI8"/>
<sequence>MPLMKWARPYAARYARGKPKTAGDSRARRALRLADPYGPAITGREARSRQRRRLSCREGGGVPIRLVALNTGRGHCRARIFAVLIAVIPSSR</sequence>
<accession>A0AAX1PBI8</accession>
<evidence type="ECO:0000313" key="1">
    <source>
        <dbReference type="EMBL" id="RAI97002.1"/>
    </source>
</evidence>
<dbReference type="Proteomes" id="UP000249422">
    <property type="component" value="Unassembled WGS sequence"/>
</dbReference>
<proteinExistence type="predicted"/>
<name>A0AAX1PBI8_AERSA</name>